<reference evidence="2" key="1">
    <citation type="submission" date="2019-04" db="EMBL/GenBank/DDBJ databases">
        <title>Sequencing of skin fungus with MAO and IRED activity.</title>
        <authorList>
            <person name="Marsaioli A.J."/>
            <person name="Bonatto J.M.C."/>
            <person name="Reis Junior O."/>
        </authorList>
    </citation>
    <scope>NUCLEOTIDE SEQUENCE</scope>
    <source>
        <strain evidence="2">30M1</strain>
    </source>
</reference>
<dbReference type="EMBL" id="SWKU01000042">
    <property type="protein sequence ID" value="KAF2994251.1"/>
    <property type="molecule type" value="Genomic_DNA"/>
</dbReference>
<proteinExistence type="predicted"/>
<comment type="caution">
    <text evidence="2">The sequence shown here is derived from an EMBL/GenBank/DDBJ whole genome shotgun (WGS) entry which is preliminary data.</text>
</comment>
<dbReference type="Proteomes" id="UP000801428">
    <property type="component" value="Unassembled WGS sequence"/>
</dbReference>
<dbReference type="OrthoDB" id="191139at2759"/>
<evidence type="ECO:0000256" key="1">
    <source>
        <dbReference type="SAM" id="Phobius"/>
    </source>
</evidence>
<name>A0A9P4T4L1_CURKU</name>
<evidence type="ECO:0000313" key="2">
    <source>
        <dbReference type="EMBL" id="KAF2994251.1"/>
    </source>
</evidence>
<protein>
    <recommendedName>
        <fullName evidence="4">DUF1440 domain-containing protein</fullName>
    </recommendedName>
</protein>
<keyword evidence="1" id="KW-0472">Membrane</keyword>
<keyword evidence="3" id="KW-1185">Reference proteome</keyword>
<sequence length="178" mass="19431">MPQHHLPTGTISYPDEKCDFPAFPRVGFGKAIAIGIGAGAVGALVMTGSNWLEMLFTKRPPSYVPARTLGNHLGVSPEYYSKNTDLLNNAHHYGMGMLAGSVRAIMSYYGIIGPVASFMHTGMRILMDQTVELSAGVSALPWTWPINEQTIDVLHKGVYALITGYICDKIVRGVDWFN</sequence>
<feature type="transmembrane region" description="Helical" evidence="1">
    <location>
        <begin position="31"/>
        <end position="52"/>
    </location>
</feature>
<accession>A0A9P4T4L1</accession>
<keyword evidence="1" id="KW-0812">Transmembrane</keyword>
<gene>
    <name evidence="2" type="ORF">E8E13_001289</name>
</gene>
<organism evidence="2 3">
    <name type="scientific">Curvularia kusanoi</name>
    <name type="common">Cochliobolus kusanoi</name>
    <dbReference type="NCBI Taxonomy" id="90978"/>
    <lineage>
        <taxon>Eukaryota</taxon>
        <taxon>Fungi</taxon>
        <taxon>Dikarya</taxon>
        <taxon>Ascomycota</taxon>
        <taxon>Pezizomycotina</taxon>
        <taxon>Dothideomycetes</taxon>
        <taxon>Pleosporomycetidae</taxon>
        <taxon>Pleosporales</taxon>
        <taxon>Pleosporineae</taxon>
        <taxon>Pleosporaceae</taxon>
        <taxon>Curvularia</taxon>
    </lineage>
</organism>
<evidence type="ECO:0000313" key="3">
    <source>
        <dbReference type="Proteomes" id="UP000801428"/>
    </source>
</evidence>
<evidence type="ECO:0008006" key="4">
    <source>
        <dbReference type="Google" id="ProtNLM"/>
    </source>
</evidence>
<keyword evidence="1" id="KW-1133">Transmembrane helix</keyword>
<dbReference type="AlphaFoldDB" id="A0A9P4T4L1"/>